<evidence type="ECO:0000259" key="1">
    <source>
        <dbReference type="Pfam" id="PF13966"/>
    </source>
</evidence>
<name>A0A0A9GHZ1_ARUDO</name>
<sequence>MTVDNLKKRGVEKPLSCMFCNENESVSHIFFECVVANSAWDMTAEFLQLDIGRNYESIASKWLCQKKFDVVNTISSMVLWSIWLIRNDFVFRKQNWKDVSNCCWHLC</sequence>
<organism evidence="2">
    <name type="scientific">Arundo donax</name>
    <name type="common">Giant reed</name>
    <name type="synonym">Donax arundinaceus</name>
    <dbReference type="NCBI Taxonomy" id="35708"/>
    <lineage>
        <taxon>Eukaryota</taxon>
        <taxon>Viridiplantae</taxon>
        <taxon>Streptophyta</taxon>
        <taxon>Embryophyta</taxon>
        <taxon>Tracheophyta</taxon>
        <taxon>Spermatophyta</taxon>
        <taxon>Magnoliopsida</taxon>
        <taxon>Liliopsida</taxon>
        <taxon>Poales</taxon>
        <taxon>Poaceae</taxon>
        <taxon>PACMAD clade</taxon>
        <taxon>Arundinoideae</taxon>
        <taxon>Arundineae</taxon>
        <taxon>Arundo</taxon>
    </lineage>
</organism>
<feature type="domain" description="Reverse transcriptase zinc-binding" evidence="1">
    <location>
        <begin position="2"/>
        <end position="40"/>
    </location>
</feature>
<accession>A0A0A9GHZ1</accession>
<reference evidence="2" key="2">
    <citation type="journal article" date="2015" name="Data Brief">
        <title>Shoot transcriptome of the giant reed, Arundo donax.</title>
        <authorList>
            <person name="Barrero R.A."/>
            <person name="Guerrero F.D."/>
            <person name="Moolhuijzen P."/>
            <person name="Goolsby J.A."/>
            <person name="Tidwell J."/>
            <person name="Bellgard S.E."/>
            <person name="Bellgard M.I."/>
        </authorList>
    </citation>
    <scope>NUCLEOTIDE SEQUENCE</scope>
    <source>
        <tissue evidence="2">Shoot tissue taken approximately 20 cm above the soil surface</tissue>
    </source>
</reference>
<protein>
    <recommendedName>
        <fullName evidence="1">Reverse transcriptase zinc-binding domain-containing protein</fullName>
    </recommendedName>
</protein>
<dbReference type="InterPro" id="IPR026960">
    <property type="entry name" value="RVT-Znf"/>
</dbReference>
<proteinExistence type="predicted"/>
<evidence type="ECO:0000313" key="2">
    <source>
        <dbReference type="EMBL" id="JAE22116.1"/>
    </source>
</evidence>
<dbReference type="AlphaFoldDB" id="A0A0A9GHZ1"/>
<dbReference type="Pfam" id="PF13966">
    <property type="entry name" value="zf-RVT"/>
    <property type="match status" value="1"/>
</dbReference>
<reference evidence="2" key="1">
    <citation type="submission" date="2014-09" db="EMBL/GenBank/DDBJ databases">
        <authorList>
            <person name="Magalhaes I.L.F."/>
            <person name="Oliveira U."/>
            <person name="Santos F.R."/>
            <person name="Vidigal T.H.D.A."/>
            <person name="Brescovit A.D."/>
            <person name="Santos A.J."/>
        </authorList>
    </citation>
    <scope>NUCLEOTIDE SEQUENCE</scope>
    <source>
        <tissue evidence="2">Shoot tissue taken approximately 20 cm above the soil surface</tissue>
    </source>
</reference>
<dbReference type="EMBL" id="GBRH01175780">
    <property type="protein sequence ID" value="JAE22116.1"/>
    <property type="molecule type" value="Transcribed_RNA"/>
</dbReference>